<dbReference type="HOGENOM" id="CLU_147867_0_0_6"/>
<gene>
    <name evidence="2" type="ORF">Metal_0387</name>
</gene>
<keyword evidence="3" id="KW-1185">Reference proteome</keyword>
<feature type="transmembrane region" description="Helical" evidence="1">
    <location>
        <begin position="65"/>
        <end position="92"/>
    </location>
</feature>
<protein>
    <submittedName>
        <fullName evidence="2">Uncharacterized protein</fullName>
    </submittedName>
</protein>
<evidence type="ECO:0000313" key="3">
    <source>
        <dbReference type="Proteomes" id="UP000005090"/>
    </source>
</evidence>
<sequence length="146" mass="15549">MNPISELEVPARRQNRLSTVRILLGLFGAPAAWTAQLVLSEPLAAYACYPYRTPLSAPLWAELPWLLAAINVACVGLALFSGSMGWSAWRLAARRPPGTGGFSSESGKARNRFLATLGLMSSFIFIAAVIFNACALLLVPPCGSPS</sequence>
<keyword evidence="1" id="KW-0812">Transmembrane</keyword>
<proteinExistence type="predicted"/>
<keyword evidence="1" id="KW-0472">Membrane</keyword>
<dbReference type="Proteomes" id="UP000005090">
    <property type="component" value="Chromosome"/>
</dbReference>
<name>H8GMK3_METAL</name>
<dbReference type="STRING" id="686340.Metal_0387"/>
<accession>H8GMK3</accession>
<reference evidence="2 3" key="1">
    <citation type="journal article" date="2013" name="Genome Announc.">
        <title>Genome Sequence of the Obligate Gammaproteobacterial Methanotroph Methylomicrobium album Strain BG8.</title>
        <authorList>
            <person name="Kits K.D."/>
            <person name="Kalyuzhnaya M.G."/>
            <person name="Klotz M.G."/>
            <person name="Jetten M.S."/>
            <person name="Op den Camp H.J."/>
            <person name="Vuilleumier S."/>
            <person name="Bringel F."/>
            <person name="Dispirito A.A."/>
            <person name="Murrell J.C."/>
            <person name="Bruce D."/>
            <person name="Cheng J.F."/>
            <person name="Copeland A."/>
            <person name="Goodwin L."/>
            <person name="Hauser L."/>
            <person name="Lajus A."/>
            <person name="Land M.L."/>
            <person name="Lapidus A."/>
            <person name="Lucas S."/>
            <person name="Medigue C."/>
            <person name="Pitluck S."/>
            <person name="Woyke T."/>
            <person name="Zeytun A."/>
            <person name="Stein L.Y."/>
        </authorList>
    </citation>
    <scope>NUCLEOTIDE SEQUENCE [LARGE SCALE GENOMIC DNA]</scope>
    <source>
        <strain evidence="2 3">BG8</strain>
    </source>
</reference>
<dbReference type="eggNOG" id="ENOG503309C">
    <property type="taxonomic scope" value="Bacteria"/>
</dbReference>
<feature type="transmembrane region" description="Helical" evidence="1">
    <location>
        <begin position="22"/>
        <end position="45"/>
    </location>
</feature>
<evidence type="ECO:0000313" key="2">
    <source>
        <dbReference type="EMBL" id="EIC28243.1"/>
    </source>
</evidence>
<dbReference type="EMBL" id="CM001475">
    <property type="protein sequence ID" value="EIC28243.1"/>
    <property type="molecule type" value="Genomic_DNA"/>
</dbReference>
<organism evidence="2 3">
    <name type="scientific">Methylomicrobium album BG8</name>
    <dbReference type="NCBI Taxonomy" id="686340"/>
    <lineage>
        <taxon>Bacteria</taxon>
        <taxon>Pseudomonadati</taxon>
        <taxon>Pseudomonadota</taxon>
        <taxon>Gammaproteobacteria</taxon>
        <taxon>Methylococcales</taxon>
        <taxon>Methylococcaceae</taxon>
        <taxon>Methylomicrobium</taxon>
    </lineage>
</organism>
<dbReference type="RefSeq" id="WP_005369088.1">
    <property type="nucleotide sequence ID" value="NZ_CM001475.1"/>
</dbReference>
<evidence type="ECO:0000256" key="1">
    <source>
        <dbReference type="SAM" id="Phobius"/>
    </source>
</evidence>
<feature type="transmembrane region" description="Helical" evidence="1">
    <location>
        <begin position="113"/>
        <end position="139"/>
    </location>
</feature>
<dbReference type="AlphaFoldDB" id="H8GMK3"/>
<keyword evidence="1" id="KW-1133">Transmembrane helix</keyword>